<dbReference type="EMBL" id="DYDO01000001">
    <property type="protein sequence ID" value="DBA33824.1"/>
    <property type="molecule type" value="Genomic_DNA"/>
</dbReference>
<dbReference type="AlphaFoldDB" id="A0AAV3AQX4"/>
<reference evidence="1" key="1">
    <citation type="thesis" date="2020" institute="ProQuest LLC" country="789 East Eisenhower Parkway, Ann Arbor, MI, USA">
        <title>Comparative Genomics and Chromosome Evolution.</title>
        <authorList>
            <person name="Mudd A.B."/>
        </authorList>
    </citation>
    <scope>NUCLEOTIDE SEQUENCE</scope>
    <source>
        <strain evidence="1">1538</strain>
        <tissue evidence="1">Blood</tissue>
    </source>
</reference>
<evidence type="ECO:0000313" key="2">
    <source>
        <dbReference type="Proteomes" id="UP001181693"/>
    </source>
</evidence>
<proteinExistence type="predicted"/>
<accession>A0AAV3AQX4</accession>
<dbReference type="Proteomes" id="UP001181693">
    <property type="component" value="Unassembled WGS sequence"/>
</dbReference>
<evidence type="ECO:0000313" key="1">
    <source>
        <dbReference type="EMBL" id="DBA33824.1"/>
    </source>
</evidence>
<comment type="caution">
    <text evidence="1">The sequence shown here is derived from an EMBL/GenBank/DDBJ whole genome shotgun (WGS) entry which is preliminary data.</text>
</comment>
<gene>
    <name evidence="1" type="ORF">GDO54_001452</name>
</gene>
<organism evidence="1 2">
    <name type="scientific">Pyxicephalus adspersus</name>
    <name type="common">African bullfrog</name>
    <dbReference type="NCBI Taxonomy" id="30357"/>
    <lineage>
        <taxon>Eukaryota</taxon>
        <taxon>Metazoa</taxon>
        <taxon>Chordata</taxon>
        <taxon>Craniata</taxon>
        <taxon>Vertebrata</taxon>
        <taxon>Euteleostomi</taxon>
        <taxon>Amphibia</taxon>
        <taxon>Batrachia</taxon>
        <taxon>Anura</taxon>
        <taxon>Neobatrachia</taxon>
        <taxon>Ranoidea</taxon>
        <taxon>Pyxicephalidae</taxon>
        <taxon>Pyxicephalinae</taxon>
        <taxon>Pyxicephalus</taxon>
    </lineage>
</organism>
<name>A0AAV3AQX4_PYXAD</name>
<sequence length="82" mass="9065">MGGGEFLILRTDTLQTDHGRGTFCEQTQTRNLKKVVVICKQNLPCSLFFMNAYGVHYTTKAQILSSISVIPLPNACATVIIF</sequence>
<keyword evidence="2" id="KW-1185">Reference proteome</keyword>
<protein>
    <submittedName>
        <fullName evidence="1">Uncharacterized protein</fullName>
    </submittedName>
</protein>